<dbReference type="Proteomes" id="UP000823886">
    <property type="component" value="Unassembled WGS sequence"/>
</dbReference>
<dbReference type="InterPro" id="IPR017896">
    <property type="entry name" value="4Fe4S_Fe-S-bd"/>
</dbReference>
<dbReference type="GO" id="GO:0046872">
    <property type="term" value="F:metal ion binding"/>
    <property type="evidence" value="ECO:0007669"/>
    <property type="project" value="UniProtKB-KW"/>
</dbReference>
<dbReference type="PANTHER" id="PTHR43687:SF1">
    <property type="entry name" value="FERREDOXIN III"/>
    <property type="match status" value="1"/>
</dbReference>
<dbReference type="EMBL" id="DWVZ01000124">
    <property type="protein sequence ID" value="HJC63782.1"/>
    <property type="molecule type" value="Genomic_DNA"/>
</dbReference>
<dbReference type="InterPro" id="IPR050572">
    <property type="entry name" value="Fe-S_Ferredoxin"/>
</dbReference>
<evidence type="ECO:0000256" key="2">
    <source>
        <dbReference type="ARBA" id="ARBA00022723"/>
    </source>
</evidence>
<dbReference type="Gene3D" id="3.40.50.360">
    <property type="match status" value="1"/>
</dbReference>
<dbReference type="SUPFAM" id="SSF52218">
    <property type="entry name" value="Flavoproteins"/>
    <property type="match status" value="1"/>
</dbReference>
<evidence type="ECO:0000259" key="5">
    <source>
        <dbReference type="PROSITE" id="PS51379"/>
    </source>
</evidence>
<evidence type="ECO:0000256" key="1">
    <source>
        <dbReference type="ARBA" id="ARBA00022485"/>
    </source>
</evidence>
<dbReference type="GO" id="GO:0051539">
    <property type="term" value="F:4 iron, 4 sulfur cluster binding"/>
    <property type="evidence" value="ECO:0007669"/>
    <property type="project" value="UniProtKB-KW"/>
</dbReference>
<dbReference type="AlphaFoldDB" id="A0A9D2PQ55"/>
<reference evidence="6" key="1">
    <citation type="journal article" date="2021" name="PeerJ">
        <title>Extensive microbial diversity within the chicken gut microbiome revealed by metagenomics and culture.</title>
        <authorList>
            <person name="Gilroy R."/>
            <person name="Ravi A."/>
            <person name="Getino M."/>
            <person name="Pursley I."/>
            <person name="Horton D.L."/>
            <person name="Alikhan N.F."/>
            <person name="Baker D."/>
            <person name="Gharbi K."/>
            <person name="Hall N."/>
            <person name="Watson M."/>
            <person name="Adriaenssens E.M."/>
            <person name="Foster-Nyarko E."/>
            <person name="Jarju S."/>
            <person name="Secka A."/>
            <person name="Antonio M."/>
            <person name="Oren A."/>
            <person name="Chaudhuri R.R."/>
            <person name="La Ragione R."/>
            <person name="Hildebrand F."/>
            <person name="Pallen M.J."/>
        </authorList>
    </citation>
    <scope>NUCLEOTIDE SEQUENCE</scope>
    <source>
        <strain evidence="6">ChiBcec2-3848</strain>
    </source>
</reference>
<evidence type="ECO:0000256" key="3">
    <source>
        <dbReference type="ARBA" id="ARBA00023004"/>
    </source>
</evidence>
<feature type="domain" description="4Fe-4S ferredoxin-type" evidence="5">
    <location>
        <begin position="172"/>
        <end position="201"/>
    </location>
</feature>
<keyword evidence="1" id="KW-0004">4Fe-4S</keyword>
<feature type="domain" description="4Fe-4S ferredoxin-type" evidence="5">
    <location>
        <begin position="203"/>
        <end position="230"/>
    </location>
</feature>
<dbReference type="NCBIfam" id="NF038196">
    <property type="entry name" value="ferrodoxin_EFR1"/>
    <property type="match status" value="1"/>
</dbReference>
<evidence type="ECO:0000313" key="7">
    <source>
        <dbReference type="Proteomes" id="UP000823886"/>
    </source>
</evidence>
<dbReference type="SUPFAM" id="SSF54862">
    <property type="entry name" value="4Fe-4S ferredoxins"/>
    <property type="match status" value="1"/>
</dbReference>
<comment type="caution">
    <text evidence="6">The sequence shown here is derived from an EMBL/GenBank/DDBJ whole genome shotgun (WGS) entry which is preliminary data.</text>
</comment>
<dbReference type="PROSITE" id="PS51379">
    <property type="entry name" value="4FE4S_FER_2"/>
    <property type="match status" value="2"/>
</dbReference>
<dbReference type="InterPro" id="IPR017900">
    <property type="entry name" value="4Fe4S_Fe_S_CS"/>
</dbReference>
<dbReference type="Pfam" id="PF13237">
    <property type="entry name" value="Fer4_10"/>
    <property type="match status" value="1"/>
</dbReference>
<dbReference type="PANTHER" id="PTHR43687">
    <property type="entry name" value="ADENYLYLSULFATE REDUCTASE, BETA SUBUNIT"/>
    <property type="match status" value="1"/>
</dbReference>
<name>A0A9D2PQ55_9FIRM</name>
<dbReference type="PROSITE" id="PS00198">
    <property type="entry name" value="4FE4S_FER_1"/>
    <property type="match status" value="2"/>
</dbReference>
<keyword evidence="2" id="KW-0479">Metal-binding</keyword>
<dbReference type="InterPro" id="IPR029039">
    <property type="entry name" value="Flavoprotein-like_sf"/>
</dbReference>
<evidence type="ECO:0000256" key="4">
    <source>
        <dbReference type="ARBA" id="ARBA00023014"/>
    </source>
</evidence>
<feature type="non-terminal residue" evidence="6">
    <location>
        <position position="245"/>
    </location>
</feature>
<keyword evidence="4" id="KW-0411">Iron-sulfur</keyword>
<accession>A0A9D2PQ55</accession>
<gene>
    <name evidence="6" type="ORF">H9753_09225</name>
</gene>
<keyword evidence="3" id="KW-0408">Iron</keyword>
<organism evidence="6 7">
    <name type="scientific">Candidatus Blautia merdavium</name>
    <dbReference type="NCBI Taxonomy" id="2838494"/>
    <lineage>
        <taxon>Bacteria</taxon>
        <taxon>Bacillati</taxon>
        <taxon>Bacillota</taxon>
        <taxon>Clostridia</taxon>
        <taxon>Lachnospirales</taxon>
        <taxon>Lachnospiraceae</taxon>
        <taxon>Blautia</taxon>
    </lineage>
</organism>
<dbReference type="InterPro" id="IPR047964">
    <property type="entry name" value="EFR1-like"/>
</dbReference>
<sequence>MLGRTDFYYFSPTGGTKKAGEIFCREISSEVQLIDLGLRGREPEEPKGELTVFAAPVFGGRIPEAATAKMKKLDGTGKKAVTLAVYGNRAYEDALLELNRTAEEQGFQVIASAALIAQHSMAPEVGQGRPDGKDQEEICGFAQKVLQKLEQPTEDSVKVPGNYPYKPAMNMPVAPLFLDSCTRCGKCADVCPTEAISMEDTGAVTDPQSCILCMACAAACPEHARILPPPLKEKMEQMLGALKNV</sequence>
<proteinExistence type="predicted"/>
<protein>
    <submittedName>
        <fullName evidence="6">EFR1 family ferrodoxin</fullName>
    </submittedName>
</protein>
<dbReference type="Gene3D" id="3.30.70.20">
    <property type="match status" value="1"/>
</dbReference>
<evidence type="ECO:0000313" key="6">
    <source>
        <dbReference type="EMBL" id="HJC63782.1"/>
    </source>
</evidence>
<reference evidence="6" key="2">
    <citation type="submission" date="2021-04" db="EMBL/GenBank/DDBJ databases">
        <authorList>
            <person name="Gilroy R."/>
        </authorList>
    </citation>
    <scope>NUCLEOTIDE SEQUENCE</scope>
    <source>
        <strain evidence="6">ChiBcec2-3848</strain>
    </source>
</reference>